<proteinExistence type="predicted"/>
<evidence type="ECO:0000313" key="2">
    <source>
        <dbReference type="EMBL" id="VUZ42746.1"/>
    </source>
</evidence>
<gene>
    <name evidence="2" type="ORF">WMSIL1_LOCUS3307</name>
</gene>
<keyword evidence="3" id="KW-1185">Reference proteome</keyword>
<name>A0A564Y6H0_HYMDI</name>
<sequence length="78" mass="9026">MSGDEASLPFSHHLHFQPVAGPFWVRLDKSLKDILSICRRYQPERRKTAKKQPITSFSMSSSSEAKEQPSEYGDFRIR</sequence>
<dbReference type="Proteomes" id="UP000321570">
    <property type="component" value="Unassembled WGS sequence"/>
</dbReference>
<reference evidence="2 3" key="1">
    <citation type="submission" date="2019-07" db="EMBL/GenBank/DDBJ databases">
        <authorList>
            <person name="Jastrzebski P J."/>
            <person name="Paukszto L."/>
            <person name="Jastrzebski P J."/>
        </authorList>
    </citation>
    <scope>NUCLEOTIDE SEQUENCE [LARGE SCALE GENOMIC DNA]</scope>
    <source>
        <strain evidence="2 3">WMS-il1</strain>
    </source>
</reference>
<evidence type="ECO:0000256" key="1">
    <source>
        <dbReference type="SAM" id="MobiDB-lite"/>
    </source>
</evidence>
<evidence type="ECO:0000313" key="3">
    <source>
        <dbReference type="Proteomes" id="UP000321570"/>
    </source>
</evidence>
<organism evidence="2 3">
    <name type="scientific">Hymenolepis diminuta</name>
    <name type="common">Rat tapeworm</name>
    <dbReference type="NCBI Taxonomy" id="6216"/>
    <lineage>
        <taxon>Eukaryota</taxon>
        <taxon>Metazoa</taxon>
        <taxon>Spiralia</taxon>
        <taxon>Lophotrochozoa</taxon>
        <taxon>Platyhelminthes</taxon>
        <taxon>Cestoda</taxon>
        <taxon>Eucestoda</taxon>
        <taxon>Cyclophyllidea</taxon>
        <taxon>Hymenolepididae</taxon>
        <taxon>Hymenolepis</taxon>
    </lineage>
</organism>
<feature type="region of interest" description="Disordered" evidence="1">
    <location>
        <begin position="42"/>
        <end position="78"/>
    </location>
</feature>
<accession>A0A564Y6H0</accession>
<dbReference type="AlphaFoldDB" id="A0A564Y6H0"/>
<feature type="compositionally biased region" description="Basic and acidic residues" evidence="1">
    <location>
        <begin position="64"/>
        <end position="78"/>
    </location>
</feature>
<dbReference type="EMBL" id="CABIJS010000103">
    <property type="protein sequence ID" value="VUZ42746.1"/>
    <property type="molecule type" value="Genomic_DNA"/>
</dbReference>
<protein>
    <submittedName>
        <fullName evidence="2">Uncharacterized protein</fullName>
    </submittedName>
</protein>